<keyword evidence="2" id="KW-1185">Reference proteome</keyword>
<organism evidence="1 2">
    <name type="scientific">Microbacterium terrae</name>
    <dbReference type="NCBI Taxonomy" id="69369"/>
    <lineage>
        <taxon>Bacteria</taxon>
        <taxon>Bacillati</taxon>
        <taxon>Actinomycetota</taxon>
        <taxon>Actinomycetes</taxon>
        <taxon>Micrococcales</taxon>
        <taxon>Microbacteriaceae</taxon>
        <taxon>Microbacterium</taxon>
    </lineage>
</organism>
<sequence length="110" mass="12382">MAAEGCAQVCVDTGRVRYRLMNDYSADWPFWHGGLCADGDPALPDDLAADARAWAAQFNDFFSYEHGWPDQAIASAHEAEGVRLFHEVSRALPEHTVELQYWERAVHSDD</sequence>
<protein>
    <submittedName>
        <fullName evidence="1">Uncharacterized protein</fullName>
    </submittedName>
</protein>
<evidence type="ECO:0000313" key="1">
    <source>
        <dbReference type="EMBL" id="KJL44920.1"/>
    </source>
</evidence>
<dbReference type="EMBL" id="JYIZ01000028">
    <property type="protein sequence ID" value="KJL44920.1"/>
    <property type="molecule type" value="Genomic_DNA"/>
</dbReference>
<dbReference type="PATRIC" id="fig|92835.4.peg.400"/>
<proteinExistence type="predicted"/>
<gene>
    <name evidence="1" type="ORF">RS81_00388</name>
</gene>
<comment type="caution">
    <text evidence="1">The sequence shown here is derived from an EMBL/GenBank/DDBJ whole genome shotgun (WGS) entry which is preliminary data.</text>
</comment>
<dbReference type="RefSeq" id="WP_157003920.1">
    <property type="nucleotide sequence ID" value="NZ_BSES01000001.1"/>
</dbReference>
<reference evidence="1 2" key="1">
    <citation type="submission" date="2015-02" db="EMBL/GenBank/DDBJ databases">
        <title>Draft genome sequences of ten Microbacterium spp. with emphasis on heavy metal contaminated environments.</title>
        <authorList>
            <person name="Corretto E."/>
        </authorList>
    </citation>
    <scope>NUCLEOTIDE SEQUENCE [LARGE SCALE GENOMIC DNA]</scope>
    <source>
        <strain evidence="1 2">DSM 12510</strain>
    </source>
</reference>
<dbReference type="OrthoDB" id="4409815at2"/>
<name>A0A0M2HE75_9MICO</name>
<evidence type="ECO:0000313" key="2">
    <source>
        <dbReference type="Proteomes" id="UP000033956"/>
    </source>
</evidence>
<dbReference type="Proteomes" id="UP000033956">
    <property type="component" value="Unassembled WGS sequence"/>
</dbReference>
<accession>A0A0M2HE75</accession>
<dbReference type="AlphaFoldDB" id="A0A0M2HE75"/>